<dbReference type="PANTHER" id="PTHR23316">
    <property type="entry name" value="IMPORTIN ALPHA"/>
    <property type="match status" value="1"/>
</dbReference>
<organism evidence="4 5">
    <name type="scientific">Arabidopsis thaliana</name>
    <name type="common">Mouse-ear cress</name>
    <dbReference type="NCBI Taxonomy" id="3702"/>
    <lineage>
        <taxon>Eukaryota</taxon>
        <taxon>Viridiplantae</taxon>
        <taxon>Streptophyta</taxon>
        <taxon>Embryophyta</taxon>
        <taxon>Tracheophyta</taxon>
        <taxon>Spermatophyta</taxon>
        <taxon>Magnoliopsida</taxon>
        <taxon>eudicotyledons</taxon>
        <taxon>Gunneridae</taxon>
        <taxon>Pentapetalae</taxon>
        <taxon>rosids</taxon>
        <taxon>malvids</taxon>
        <taxon>Brassicales</taxon>
        <taxon>Brassicaceae</taxon>
        <taxon>Camelineae</taxon>
        <taxon>Arabidopsis</taxon>
    </lineage>
</organism>
<dbReference type="Gene3D" id="1.25.10.10">
    <property type="entry name" value="Leucine-rich Repeat Variant"/>
    <property type="match status" value="1"/>
</dbReference>
<comment type="similarity">
    <text evidence="1">Belongs to the importin alpha family.</text>
</comment>
<evidence type="ECO:0000256" key="3">
    <source>
        <dbReference type="ARBA" id="ARBA00022927"/>
    </source>
</evidence>
<proteinExistence type="inferred from homology"/>
<reference evidence="4 5" key="1">
    <citation type="submission" date="2020-09" db="EMBL/GenBank/DDBJ databases">
        <authorList>
            <person name="Ashkenazy H."/>
        </authorList>
    </citation>
    <scope>NUCLEOTIDE SEQUENCE [LARGE SCALE GENOMIC DNA]</scope>
    <source>
        <strain evidence="5">cv. Cdm-0</strain>
    </source>
</reference>
<dbReference type="AlphaFoldDB" id="A0A7G2EIF2"/>
<keyword evidence="3" id="KW-0653">Protein transport</keyword>
<dbReference type="Proteomes" id="UP000516314">
    <property type="component" value="Chromosome 3"/>
</dbReference>
<dbReference type="EMBL" id="LR881468">
    <property type="protein sequence ID" value="CAD5322188.1"/>
    <property type="molecule type" value="Genomic_DNA"/>
</dbReference>
<dbReference type="SUPFAM" id="SSF48371">
    <property type="entry name" value="ARM repeat"/>
    <property type="match status" value="1"/>
</dbReference>
<evidence type="ECO:0000256" key="1">
    <source>
        <dbReference type="ARBA" id="ARBA00010394"/>
    </source>
</evidence>
<keyword evidence="2" id="KW-0813">Transport</keyword>
<evidence type="ECO:0000256" key="2">
    <source>
        <dbReference type="ARBA" id="ARBA00022448"/>
    </source>
</evidence>
<dbReference type="Pfam" id="PF16186">
    <property type="entry name" value="Arm_3"/>
    <property type="match status" value="1"/>
</dbReference>
<dbReference type="GO" id="GO:0015031">
    <property type="term" value="P:protein transport"/>
    <property type="evidence" value="ECO:0007669"/>
    <property type="project" value="UniProtKB-KW"/>
</dbReference>
<gene>
    <name evidence="4" type="ORF">AT9943_LOCUS10213</name>
</gene>
<evidence type="ECO:0000313" key="5">
    <source>
        <dbReference type="Proteomes" id="UP000516314"/>
    </source>
</evidence>
<protein>
    <submittedName>
        <fullName evidence="4">(thale cress) hypothetical protein</fullName>
    </submittedName>
</protein>
<dbReference type="InterPro" id="IPR032413">
    <property type="entry name" value="Arm_3"/>
</dbReference>
<dbReference type="InterPro" id="IPR011989">
    <property type="entry name" value="ARM-like"/>
</dbReference>
<sequence>MVCLEALKKILKVGEVFSSRHAEGIYQCPQTNVNPHAQLIEEAEGLEKIEGLQSHENNDIYETAVKILETYWMEEEEEDQEQQDMIYFPVDNFANMPTSSGTLSEMHCGP</sequence>
<dbReference type="InterPro" id="IPR016024">
    <property type="entry name" value="ARM-type_fold"/>
</dbReference>
<evidence type="ECO:0000313" key="4">
    <source>
        <dbReference type="EMBL" id="CAD5322188.1"/>
    </source>
</evidence>
<name>A0A7G2EIF2_ARATH</name>
<accession>A0A7G2EIF2</accession>